<dbReference type="AlphaFoldDB" id="A0A8H7YQQ9"/>
<dbReference type="EMBL" id="JAEVHI010000004">
    <property type="protein sequence ID" value="KAG5294015.1"/>
    <property type="molecule type" value="Genomic_DNA"/>
</dbReference>
<proteinExistence type="predicted"/>
<protein>
    <submittedName>
        <fullName evidence="1">Uncharacterized protein</fullName>
    </submittedName>
</protein>
<dbReference type="VEuPathDB" id="FungiDB:I7I52_05516"/>
<reference evidence="1 2" key="1">
    <citation type="submission" date="2021-01" db="EMBL/GenBank/DDBJ databases">
        <title>Chromosome-level genome assembly of a human fungal pathogen reveals clustering of transcriptionally co-regulated genes.</title>
        <authorList>
            <person name="Voorhies M."/>
            <person name="Cohen S."/>
            <person name="Shea T.P."/>
            <person name="Petrus S."/>
            <person name="Munoz J.F."/>
            <person name="Poplawski S."/>
            <person name="Goldman W.E."/>
            <person name="Michael T."/>
            <person name="Cuomo C.A."/>
            <person name="Sil A."/>
            <person name="Beyhan S."/>
        </authorList>
    </citation>
    <scope>NUCLEOTIDE SEQUENCE [LARGE SCALE GENOMIC DNA]</scope>
    <source>
        <strain evidence="1 2">G184AR</strain>
    </source>
</reference>
<evidence type="ECO:0000313" key="2">
    <source>
        <dbReference type="Proteomes" id="UP000670092"/>
    </source>
</evidence>
<organism evidence="1 2">
    <name type="scientific">Ajellomyces capsulatus</name>
    <name type="common">Darling's disease fungus</name>
    <name type="synonym">Histoplasma capsulatum</name>
    <dbReference type="NCBI Taxonomy" id="5037"/>
    <lineage>
        <taxon>Eukaryota</taxon>
        <taxon>Fungi</taxon>
        <taxon>Dikarya</taxon>
        <taxon>Ascomycota</taxon>
        <taxon>Pezizomycotina</taxon>
        <taxon>Eurotiomycetes</taxon>
        <taxon>Eurotiomycetidae</taxon>
        <taxon>Onygenales</taxon>
        <taxon>Ajellomycetaceae</taxon>
        <taxon>Histoplasma</taxon>
    </lineage>
</organism>
<name>A0A8H7YQQ9_AJECA</name>
<evidence type="ECO:0000313" key="1">
    <source>
        <dbReference type="EMBL" id="KAG5294015.1"/>
    </source>
</evidence>
<dbReference type="Proteomes" id="UP000670092">
    <property type="component" value="Unassembled WGS sequence"/>
</dbReference>
<accession>A0A8H7YQQ9</accession>
<gene>
    <name evidence="1" type="ORF">I7I52_05516</name>
</gene>
<comment type="caution">
    <text evidence="1">The sequence shown here is derived from an EMBL/GenBank/DDBJ whole genome shotgun (WGS) entry which is preliminary data.</text>
</comment>
<sequence>MVKYSRFWKGDLEIVVCVILIEQNVKSVETRAALSLSVIHDGIDGICRNRYQGRNKDLSRFIAFASALFYPPSEFCFRKGGYPCQ</sequence>